<comment type="similarity">
    <text evidence="6">Belongs to the PINc/VapC protein family.</text>
</comment>
<dbReference type="SUPFAM" id="SSF88723">
    <property type="entry name" value="PIN domain-like"/>
    <property type="match status" value="1"/>
</dbReference>
<evidence type="ECO:0000256" key="4">
    <source>
        <dbReference type="ARBA" id="ARBA00022801"/>
    </source>
</evidence>
<dbReference type="AlphaFoldDB" id="A0A4S5ETI5"/>
<organism evidence="8 9">
    <name type="scientific">Candidatus Frankia alpina</name>
    <dbReference type="NCBI Taxonomy" id="2699483"/>
    <lineage>
        <taxon>Bacteria</taxon>
        <taxon>Bacillati</taxon>
        <taxon>Actinomycetota</taxon>
        <taxon>Actinomycetes</taxon>
        <taxon>Frankiales</taxon>
        <taxon>Frankiaceae</taxon>
        <taxon>Frankia</taxon>
    </lineage>
</organism>
<dbReference type="InterPro" id="IPR022907">
    <property type="entry name" value="VapC_family"/>
</dbReference>
<evidence type="ECO:0000256" key="5">
    <source>
        <dbReference type="ARBA" id="ARBA00022842"/>
    </source>
</evidence>
<dbReference type="OrthoDB" id="4750219at2"/>
<evidence type="ECO:0000313" key="8">
    <source>
        <dbReference type="EMBL" id="THJ75766.1"/>
    </source>
</evidence>
<keyword evidence="6" id="KW-0800">Toxin</keyword>
<evidence type="ECO:0000259" key="7">
    <source>
        <dbReference type="Pfam" id="PF01850"/>
    </source>
</evidence>
<keyword evidence="4 6" id="KW-0378">Hydrolase</keyword>
<comment type="caution">
    <text evidence="8">The sequence shown here is derived from an EMBL/GenBank/DDBJ whole genome shotgun (WGS) entry which is preliminary data.</text>
</comment>
<dbReference type="Pfam" id="PF01850">
    <property type="entry name" value="PIN"/>
    <property type="match status" value="1"/>
</dbReference>
<feature type="binding site" evidence="6">
    <location>
        <position position="90"/>
    </location>
    <ligand>
        <name>Mg(2+)</name>
        <dbReference type="ChEBI" id="CHEBI:18420"/>
    </ligand>
</feature>
<dbReference type="GO" id="GO:0004540">
    <property type="term" value="F:RNA nuclease activity"/>
    <property type="evidence" value="ECO:0007669"/>
    <property type="project" value="InterPro"/>
</dbReference>
<dbReference type="GO" id="GO:0090729">
    <property type="term" value="F:toxin activity"/>
    <property type="evidence" value="ECO:0007669"/>
    <property type="project" value="UniProtKB-KW"/>
</dbReference>
<dbReference type="InterPro" id="IPR029060">
    <property type="entry name" value="PIN-like_dom_sf"/>
</dbReference>
<evidence type="ECO:0000256" key="6">
    <source>
        <dbReference type="HAMAP-Rule" id="MF_00265"/>
    </source>
</evidence>
<evidence type="ECO:0000256" key="2">
    <source>
        <dbReference type="ARBA" id="ARBA00022722"/>
    </source>
</evidence>
<keyword evidence="3 6" id="KW-0479">Metal-binding</keyword>
<keyword evidence="5 6" id="KW-0460">Magnesium</keyword>
<comment type="function">
    <text evidence="6">Toxic component of a toxin-antitoxin (TA) system. An RNase.</text>
</comment>
<feature type="domain" description="PIN" evidence="7">
    <location>
        <begin position="2"/>
        <end position="119"/>
    </location>
</feature>
<dbReference type="GO" id="GO:0016787">
    <property type="term" value="F:hydrolase activity"/>
    <property type="evidence" value="ECO:0007669"/>
    <property type="project" value="UniProtKB-KW"/>
</dbReference>
<keyword evidence="1 6" id="KW-1277">Toxin-antitoxin system</keyword>
<dbReference type="RefSeq" id="WP_136446902.1">
    <property type="nucleotide sequence ID" value="NZ_SSXH01000045.1"/>
</dbReference>
<dbReference type="CDD" id="cd09874">
    <property type="entry name" value="PIN_MT3492-like"/>
    <property type="match status" value="1"/>
</dbReference>
<dbReference type="Gene3D" id="3.40.50.1010">
    <property type="entry name" value="5'-nuclease"/>
    <property type="match status" value="1"/>
</dbReference>
<evidence type="ECO:0000313" key="9">
    <source>
        <dbReference type="Proteomes" id="UP000305282"/>
    </source>
</evidence>
<reference evidence="8 9" key="1">
    <citation type="submission" date="2019-04" db="EMBL/GenBank/DDBJ databases">
        <title>Draft genome sequences for three unisolated Alnus-infective Frankia Sp+ strains, AgTrS, AiOr and AvVan, the first sequenced Frankia strains able to sporulate in-planta.</title>
        <authorList>
            <person name="Bethencourt L."/>
            <person name="Vautrin F."/>
            <person name="Taib N."/>
            <person name="Dubost A."/>
            <person name="Castro-Garcia L."/>
            <person name="Imbaud O."/>
            <person name="Abrouk D."/>
            <person name="Fournier P."/>
            <person name="Briolay J."/>
            <person name="Nguyen A."/>
            <person name="Normand P."/>
            <person name="Fernandez M.P."/>
            <person name="Brochier-Armanet C."/>
            <person name="Herrera-Belaroussi A."/>
        </authorList>
    </citation>
    <scope>NUCLEOTIDE SEQUENCE [LARGE SCALE GENOMIC DNA]</scope>
    <source>
        <strain evidence="8 9">AvVan</strain>
    </source>
</reference>
<evidence type="ECO:0000256" key="1">
    <source>
        <dbReference type="ARBA" id="ARBA00022649"/>
    </source>
</evidence>
<gene>
    <name evidence="6" type="primary">vapC</name>
    <name evidence="8" type="ORF">E7Y31_03555</name>
</gene>
<protein>
    <recommendedName>
        <fullName evidence="6">Ribonuclease VapC</fullName>
        <shortName evidence="6">RNase VapC</shortName>
        <ecNumber evidence="6">3.1.-.-</ecNumber>
    </recommendedName>
    <alternativeName>
        <fullName evidence="6">Toxin VapC</fullName>
    </alternativeName>
</protein>
<comment type="cofactor">
    <cofactor evidence="6">
        <name>Mg(2+)</name>
        <dbReference type="ChEBI" id="CHEBI:18420"/>
    </cofactor>
</comment>
<accession>A0A4S5ETI5</accession>
<dbReference type="InterPro" id="IPR002716">
    <property type="entry name" value="PIN_dom"/>
</dbReference>
<dbReference type="EC" id="3.1.-.-" evidence="6"/>
<dbReference type="GO" id="GO:0000287">
    <property type="term" value="F:magnesium ion binding"/>
    <property type="evidence" value="ECO:0007669"/>
    <property type="project" value="UniProtKB-UniRule"/>
</dbReference>
<dbReference type="EMBL" id="SSXH01000045">
    <property type="protein sequence ID" value="THJ75766.1"/>
    <property type="molecule type" value="Genomic_DNA"/>
</dbReference>
<name>A0A4S5ETI5_9ACTN</name>
<dbReference type="Proteomes" id="UP000305282">
    <property type="component" value="Unassembled WGS sequence"/>
</dbReference>
<feature type="binding site" evidence="6">
    <location>
        <position position="5"/>
    </location>
    <ligand>
        <name>Mg(2+)</name>
        <dbReference type="ChEBI" id="CHEBI:18420"/>
    </ligand>
</feature>
<keyword evidence="2 6" id="KW-0540">Nuclease</keyword>
<sequence length="129" mass="13636">MIYLDSSAIVKLARQEAETDALRAWLAANPKPLAASALARTEAARALVRSEPAALPVLRAVLALLHQKPITDAVLDAAAQLPGMTLRSLDAIHLATAEELAPALTWFVVYDKRLAQAARARGLPVAAPA</sequence>
<proteinExistence type="inferred from homology"/>
<keyword evidence="9" id="KW-1185">Reference proteome</keyword>
<evidence type="ECO:0000256" key="3">
    <source>
        <dbReference type="ARBA" id="ARBA00022723"/>
    </source>
</evidence>
<dbReference type="HAMAP" id="MF_00265">
    <property type="entry name" value="VapC_Nob1"/>
    <property type="match status" value="1"/>
</dbReference>